<dbReference type="KEGG" id="hsd:SD1D_0717"/>
<evidence type="ECO:0000256" key="1">
    <source>
        <dbReference type="SAM" id="Phobius"/>
    </source>
</evidence>
<protein>
    <submittedName>
        <fullName evidence="2">Putative membrane protein</fullName>
    </submittedName>
</protein>
<evidence type="ECO:0000313" key="2">
    <source>
        <dbReference type="EMBL" id="CUH92265.1"/>
    </source>
</evidence>
<dbReference type="AlphaFoldDB" id="A0A0K8J454"/>
<gene>
    <name evidence="2" type="ORF">SD1D_0717</name>
</gene>
<organism evidence="2 3">
    <name type="scientific">Herbinix luporum</name>
    <dbReference type="NCBI Taxonomy" id="1679721"/>
    <lineage>
        <taxon>Bacteria</taxon>
        <taxon>Bacillati</taxon>
        <taxon>Bacillota</taxon>
        <taxon>Clostridia</taxon>
        <taxon>Lachnospirales</taxon>
        <taxon>Lachnospiraceae</taxon>
        <taxon>Herbinix</taxon>
    </lineage>
</organism>
<dbReference type="OrthoDB" id="406992at186801"/>
<keyword evidence="1" id="KW-0472">Membrane</keyword>
<proteinExistence type="predicted"/>
<feature type="transmembrane region" description="Helical" evidence="1">
    <location>
        <begin position="6"/>
        <end position="24"/>
    </location>
</feature>
<name>A0A0K8J454_9FIRM</name>
<keyword evidence="1" id="KW-0812">Transmembrane</keyword>
<dbReference type="RefSeq" id="WP_058257647.1">
    <property type="nucleotide sequence ID" value="NZ_DUPS01000061.1"/>
</dbReference>
<evidence type="ECO:0000313" key="3">
    <source>
        <dbReference type="Proteomes" id="UP000196053"/>
    </source>
</evidence>
<sequence>MKKKKIIVLIAIFCLFILTIFLLLNNKNKKVLVINELSLDNINNRYIGSEPPHIIYADSENIIINCGGVYVYNMSSKSLIKTLDVLSFKDEMDPDTFYDCFATEDGKKIIFTFTKLNLKGASTYYCYSFDSDKLSKINEVDYKKYRENAFENSRNDINDDIDNNTRTGLTYISDTEYIYLLTPEMIIGNIVAVYVKDSVETYYQIFK</sequence>
<reference evidence="3" key="1">
    <citation type="submission" date="2015-09" db="EMBL/GenBank/DDBJ databases">
        <authorList>
            <person name="Wibberg D."/>
        </authorList>
    </citation>
    <scope>NUCLEOTIDE SEQUENCE [LARGE SCALE GENOMIC DNA]</scope>
    <source>
        <strain evidence="3">SD1D</strain>
    </source>
</reference>
<dbReference type="Proteomes" id="UP000196053">
    <property type="component" value="Chromosome I"/>
</dbReference>
<dbReference type="EMBL" id="LN879430">
    <property type="protein sequence ID" value="CUH92265.1"/>
    <property type="molecule type" value="Genomic_DNA"/>
</dbReference>
<keyword evidence="3" id="KW-1185">Reference proteome</keyword>
<accession>A0A0K8J454</accession>
<keyword evidence="1" id="KW-1133">Transmembrane helix</keyword>